<dbReference type="Proteomes" id="UP000030108">
    <property type="component" value="Unassembled WGS sequence"/>
</dbReference>
<dbReference type="GO" id="GO:0003676">
    <property type="term" value="F:nucleic acid binding"/>
    <property type="evidence" value="ECO:0007669"/>
    <property type="project" value="InterPro"/>
</dbReference>
<sequence>MTVVRDGPPARECPRPYLTAARSLKEDSKSEYQLISPEPATWRAIGSLIYDATIFTDSQAAILCIDGHSEGASRGLLRATISAIKKARKGSGGTEIRLKWCPGHAGVPGNETADEEAARVASGFPHLPHLVPQFLHDYCPATNPTTHKRILQDANRNLATDHWTLSAAGAKYAIKYPNLAPQDFLAHA</sequence>
<organism evidence="1 2">
    <name type="scientific">Rhizoctonia solani AG-3 Rhs1AP</name>
    <dbReference type="NCBI Taxonomy" id="1086054"/>
    <lineage>
        <taxon>Eukaryota</taxon>
        <taxon>Fungi</taxon>
        <taxon>Dikarya</taxon>
        <taxon>Basidiomycota</taxon>
        <taxon>Agaricomycotina</taxon>
        <taxon>Agaricomycetes</taxon>
        <taxon>Cantharellales</taxon>
        <taxon>Ceratobasidiaceae</taxon>
        <taxon>Rhizoctonia</taxon>
    </lineage>
</organism>
<name>X8J2K9_9AGAM</name>
<comment type="caution">
    <text evidence="1">The sequence shown here is derived from an EMBL/GenBank/DDBJ whole genome shotgun (WGS) entry which is preliminary data.</text>
</comment>
<protein>
    <submittedName>
        <fullName evidence="1">Reverse transcriptase from transposon X-element protein, putative</fullName>
    </submittedName>
</protein>
<dbReference type="InterPro" id="IPR012337">
    <property type="entry name" value="RNaseH-like_sf"/>
</dbReference>
<dbReference type="InterPro" id="IPR036397">
    <property type="entry name" value="RNaseH_sf"/>
</dbReference>
<keyword evidence="1" id="KW-0695">RNA-directed DNA polymerase</keyword>
<reference evidence="2" key="1">
    <citation type="journal article" date="2014" name="Genome Announc.">
        <title>Draft genome sequence of the plant-pathogenic soil fungus Rhizoctonia solani anastomosis group 3 strain Rhs1AP.</title>
        <authorList>
            <person name="Cubeta M.A."/>
            <person name="Thomas E."/>
            <person name="Dean R.A."/>
            <person name="Jabaji S."/>
            <person name="Neate S.M."/>
            <person name="Tavantzis S."/>
            <person name="Toda T."/>
            <person name="Vilgalys R."/>
            <person name="Bharathan N."/>
            <person name="Fedorova-Abrams N."/>
            <person name="Pakala S.B."/>
            <person name="Pakala S.M."/>
            <person name="Zafar N."/>
            <person name="Joardar V."/>
            <person name="Losada L."/>
            <person name="Nierman W.C."/>
        </authorList>
    </citation>
    <scope>NUCLEOTIDE SEQUENCE [LARGE SCALE GENOMIC DNA]</scope>
    <source>
        <strain evidence="2">AG-3</strain>
    </source>
</reference>
<dbReference type="SUPFAM" id="SSF53098">
    <property type="entry name" value="Ribonuclease H-like"/>
    <property type="match status" value="1"/>
</dbReference>
<dbReference type="Gene3D" id="3.30.420.10">
    <property type="entry name" value="Ribonuclease H-like superfamily/Ribonuclease H"/>
    <property type="match status" value="1"/>
</dbReference>
<keyword evidence="1" id="KW-0808">Transferase</keyword>
<dbReference type="CDD" id="cd09276">
    <property type="entry name" value="Rnase_HI_RT_non_LTR"/>
    <property type="match status" value="1"/>
</dbReference>
<dbReference type="EMBL" id="JATN01000322">
    <property type="protein sequence ID" value="EUC56543.1"/>
    <property type="molecule type" value="Genomic_DNA"/>
</dbReference>
<evidence type="ECO:0000313" key="1">
    <source>
        <dbReference type="EMBL" id="EUC56543.1"/>
    </source>
</evidence>
<proteinExistence type="predicted"/>
<evidence type="ECO:0000313" key="2">
    <source>
        <dbReference type="Proteomes" id="UP000030108"/>
    </source>
</evidence>
<gene>
    <name evidence="1" type="ORF">RSOL_184500</name>
</gene>
<dbReference type="OrthoDB" id="3051850at2759"/>
<accession>X8J2K9</accession>
<feature type="non-terminal residue" evidence="1">
    <location>
        <position position="188"/>
    </location>
</feature>
<dbReference type="AlphaFoldDB" id="X8J2K9"/>
<keyword evidence="1" id="KW-0548">Nucleotidyltransferase</keyword>
<dbReference type="GO" id="GO:0003964">
    <property type="term" value="F:RNA-directed DNA polymerase activity"/>
    <property type="evidence" value="ECO:0007669"/>
    <property type="project" value="UniProtKB-KW"/>
</dbReference>